<evidence type="ECO:0000259" key="2">
    <source>
        <dbReference type="Pfam" id="PF00857"/>
    </source>
</evidence>
<dbReference type="InterPro" id="IPR036380">
    <property type="entry name" value="Isochorismatase-like_sf"/>
</dbReference>
<dbReference type="InterPro" id="IPR050272">
    <property type="entry name" value="Isochorismatase-like_hydrls"/>
</dbReference>
<dbReference type="EMBL" id="SMGD01000015">
    <property type="protein sequence ID" value="TCK47108.1"/>
    <property type="molecule type" value="Genomic_DNA"/>
</dbReference>
<dbReference type="GO" id="GO:0016787">
    <property type="term" value="F:hydrolase activity"/>
    <property type="evidence" value="ECO:0007669"/>
    <property type="project" value="UniProtKB-KW"/>
</dbReference>
<sequence>MTMATSAAQLSALLVIDMQRVLFEPSPQPYQAEPVVARINRATTSARQMHMPVIFIQHEEPHSEIDYQSDGWQLLDSIMHEDGDIYVRKTTPDSFLRTNLQNILQELGIKQLYVCGYASEFCVDTTVRRAAALGYDVTLLDDAHTTHDKVHANGDQIREHQNRTLTAISSFGVTISAISIEQFANA</sequence>
<dbReference type="CDD" id="cd01014">
    <property type="entry name" value="nicotinamidase_related"/>
    <property type="match status" value="1"/>
</dbReference>
<dbReference type="InterPro" id="IPR000868">
    <property type="entry name" value="Isochorismatase-like_dom"/>
</dbReference>
<protein>
    <submittedName>
        <fullName evidence="3">Nicotinamidase-related amidase</fullName>
    </submittedName>
</protein>
<organism evidence="3 4">
    <name type="scientific">Celerinatantimonas diazotrophica</name>
    <dbReference type="NCBI Taxonomy" id="412034"/>
    <lineage>
        <taxon>Bacteria</taxon>
        <taxon>Pseudomonadati</taxon>
        <taxon>Pseudomonadota</taxon>
        <taxon>Gammaproteobacteria</taxon>
        <taxon>Celerinatantimonadaceae</taxon>
        <taxon>Celerinatantimonas</taxon>
    </lineage>
</organism>
<dbReference type="Pfam" id="PF00857">
    <property type="entry name" value="Isochorismatase"/>
    <property type="match status" value="1"/>
</dbReference>
<dbReference type="Gene3D" id="3.40.50.850">
    <property type="entry name" value="Isochorismatase-like"/>
    <property type="match status" value="1"/>
</dbReference>
<evidence type="ECO:0000313" key="3">
    <source>
        <dbReference type="EMBL" id="TCK47108.1"/>
    </source>
</evidence>
<reference evidence="3 4" key="1">
    <citation type="submission" date="2019-03" db="EMBL/GenBank/DDBJ databases">
        <title>Genomic Encyclopedia of Type Strains, Phase IV (KMG-IV): sequencing the most valuable type-strain genomes for metagenomic binning, comparative biology and taxonomic classification.</title>
        <authorList>
            <person name="Goeker M."/>
        </authorList>
    </citation>
    <scope>NUCLEOTIDE SEQUENCE [LARGE SCALE GENOMIC DNA]</scope>
    <source>
        <strain evidence="3 4">DSM 18577</strain>
    </source>
</reference>
<proteinExistence type="predicted"/>
<dbReference type="PANTHER" id="PTHR43540">
    <property type="entry name" value="PEROXYUREIDOACRYLATE/UREIDOACRYLATE AMIDOHYDROLASE-RELATED"/>
    <property type="match status" value="1"/>
</dbReference>
<evidence type="ECO:0000256" key="1">
    <source>
        <dbReference type="ARBA" id="ARBA00022801"/>
    </source>
</evidence>
<evidence type="ECO:0000313" key="4">
    <source>
        <dbReference type="Proteomes" id="UP000295565"/>
    </source>
</evidence>
<dbReference type="RefSeq" id="WP_224054993.1">
    <property type="nucleotide sequence ID" value="NZ_OU594967.1"/>
</dbReference>
<dbReference type="SUPFAM" id="SSF52499">
    <property type="entry name" value="Isochorismatase-like hydrolases"/>
    <property type="match status" value="1"/>
</dbReference>
<dbReference type="AlphaFoldDB" id="A0A4R1J954"/>
<keyword evidence="1" id="KW-0378">Hydrolase</keyword>
<gene>
    <name evidence="3" type="ORF">EV690_2803</name>
</gene>
<accession>A0A4R1J954</accession>
<comment type="caution">
    <text evidence="3">The sequence shown here is derived from an EMBL/GenBank/DDBJ whole genome shotgun (WGS) entry which is preliminary data.</text>
</comment>
<name>A0A4R1J954_9GAMM</name>
<feature type="domain" description="Isochorismatase-like" evidence="2">
    <location>
        <begin position="11"/>
        <end position="151"/>
    </location>
</feature>
<dbReference type="Proteomes" id="UP000295565">
    <property type="component" value="Unassembled WGS sequence"/>
</dbReference>
<keyword evidence="4" id="KW-1185">Reference proteome</keyword>